<evidence type="ECO:0000313" key="21">
    <source>
        <dbReference type="Proteomes" id="UP000433532"/>
    </source>
</evidence>
<keyword evidence="5" id="KW-0597">Phosphoprotein</keyword>
<dbReference type="Pfam" id="PF13675">
    <property type="entry name" value="PilJ"/>
    <property type="match status" value="1"/>
</dbReference>
<keyword evidence="4 14" id="KW-0997">Cell inner membrane</keyword>
<dbReference type="SUPFAM" id="SSF158472">
    <property type="entry name" value="HAMP domain-like"/>
    <property type="match status" value="1"/>
</dbReference>
<feature type="transmembrane region" description="Helical" evidence="16">
    <location>
        <begin position="31"/>
        <end position="57"/>
    </location>
</feature>
<name>A0A077JS01_PSEAI</name>
<evidence type="ECO:0000256" key="14">
    <source>
        <dbReference type="PIRNR" id="PIRNR003167"/>
    </source>
</evidence>
<dbReference type="PROSITE" id="PS50109">
    <property type="entry name" value="HIS_KIN"/>
    <property type="match status" value="1"/>
</dbReference>
<dbReference type="SMART" id="SM00304">
    <property type="entry name" value="HAMP"/>
    <property type="match status" value="1"/>
</dbReference>
<dbReference type="PANTHER" id="PTHR24421:SF10">
    <property type="entry name" value="NITRATE_NITRITE SENSOR PROTEIN NARQ"/>
    <property type="match status" value="1"/>
</dbReference>
<comment type="catalytic activity">
    <reaction evidence="1 14">
        <text>ATP + protein L-histidine = ADP + protein N-phospho-L-histidine.</text>
        <dbReference type="EC" id="2.7.13.3"/>
    </reaction>
</comment>
<comment type="subcellular location">
    <subcellularLocation>
        <location evidence="2">Cell inner membrane</location>
        <topology evidence="2">Multi-pass membrane protein</topology>
    </subcellularLocation>
</comment>
<dbReference type="InterPro" id="IPR005467">
    <property type="entry name" value="His_kinase_dom"/>
</dbReference>
<dbReference type="InterPro" id="IPR042295">
    <property type="entry name" value="NarX-like_N_sf"/>
</dbReference>
<dbReference type="InterPro" id="IPR029095">
    <property type="entry name" value="NarX-like_N"/>
</dbReference>
<dbReference type="Gene3D" id="1.20.5.1930">
    <property type="match status" value="1"/>
</dbReference>
<dbReference type="EMBL" id="WOAD01000011">
    <property type="protein sequence ID" value="MUI36287.1"/>
    <property type="molecule type" value="Genomic_DNA"/>
</dbReference>
<dbReference type="SMART" id="SM00387">
    <property type="entry name" value="HATPase_c"/>
    <property type="match status" value="1"/>
</dbReference>
<sequence length="622" mass="69294">MNKATAPDADQRDRFFGGSDRAGKPILRRSLVVRFGCYLTLLVSLALIGMFSALLFADYTHQDAAVINHAGSLRMLTYRVALEPSLEGRQALLGTLGERLDSGDIRRLLQRQDADDPIRQLHQELREGLARLDPRALPGRAVLDAYVGDIDRFVGILQAKAERRSQLLSTVQGLCLFLSLLVVFVTLYDLSYHVIGPLRELTSTARRLGRGELDARVTYSGEDELAQLGERFNQMAGELKSIYGDLEERVEDKTRALSQSHQRLELLYASARRLGENPYDSRTLQPLLNQLEKVLDAGRVTLCLNKDGVERAYSSLTTTERPADFCLQGDCGSCREQASACDQPSSLAQPLLMQPLSIAGHRFGELFIESRSGRLENWQQQLIETFCDNIARTFALSLQQEQESRLALFAERGTIARELHDSLAQSLSYLKIQVSRLGTLLKREAPAEKIEDTLDELREGLNGAYRQLRELLTTFRLSLDEPSLEAALGNAVAEFGERGEVAIELDNRLQHVPLSPNEEIHVLQIVREALSNVVRHSQAQRAWVRLSSQADGQVSIAVEDDGVGFDPQQNRSGHYGLTIMQERGQTLGSQLRFEARAPHGTRVLFSFVPTALQPSAAKEPTP</sequence>
<evidence type="ECO:0000256" key="10">
    <source>
        <dbReference type="ARBA" id="ARBA00022840"/>
    </source>
</evidence>
<dbReference type="InterPro" id="IPR016380">
    <property type="entry name" value="Sig_transdc_His_kin_NarX/NarQ"/>
</dbReference>
<evidence type="ECO:0000256" key="7">
    <source>
        <dbReference type="ARBA" id="ARBA00022692"/>
    </source>
</evidence>
<feature type="transmembrane region" description="Helical" evidence="16">
    <location>
        <begin position="167"/>
        <end position="188"/>
    </location>
</feature>
<evidence type="ECO:0000256" key="16">
    <source>
        <dbReference type="SAM" id="Phobius"/>
    </source>
</evidence>
<reference evidence="20" key="2">
    <citation type="submission" date="2023-06" db="EMBL/GenBank/DDBJ databases">
        <authorList>
            <consortium name="Clinical and Environmental Microbiology Branch: Whole genome sequencing antimicrobial resistance pathogens in the healthcare setting"/>
        </authorList>
    </citation>
    <scope>NUCLEOTIDE SEQUENCE</scope>
    <source>
        <strain evidence="20">2021CK-01020</strain>
    </source>
</reference>
<feature type="domain" description="HAMP" evidence="18">
    <location>
        <begin position="192"/>
        <end position="244"/>
    </location>
</feature>
<keyword evidence="7 16" id="KW-0812">Transmembrane</keyword>
<evidence type="ECO:0000256" key="11">
    <source>
        <dbReference type="ARBA" id="ARBA00022989"/>
    </source>
</evidence>
<dbReference type="InterPro" id="IPR011712">
    <property type="entry name" value="Sig_transdc_His_kin_sub3_dim/P"/>
</dbReference>
<dbReference type="PANTHER" id="PTHR24421">
    <property type="entry name" value="NITRATE/NITRITE SENSOR PROTEIN NARX-RELATED"/>
    <property type="match status" value="1"/>
</dbReference>
<dbReference type="AlphaFoldDB" id="A0A077JS01"/>
<dbReference type="Proteomes" id="UP000433532">
    <property type="component" value="Unassembled WGS sequence"/>
</dbReference>
<feature type="coiled-coil region" evidence="15">
    <location>
        <begin position="447"/>
        <end position="474"/>
    </location>
</feature>
<keyword evidence="9 14" id="KW-0418">Kinase</keyword>
<protein>
    <recommendedName>
        <fullName evidence="14">Sensor protein</fullName>
        <ecNumber evidence="14">2.7.13.3</ecNumber>
    </recommendedName>
</protein>
<evidence type="ECO:0000256" key="13">
    <source>
        <dbReference type="ARBA" id="ARBA00023136"/>
    </source>
</evidence>
<evidence type="ECO:0000256" key="12">
    <source>
        <dbReference type="ARBA" id="ARBA00023012"/>
    </source>
</evidence>
<evidence type="ECO:0000256" key="15">
    <source>
        <dbReference type="SAM" id="Coils"/>
    </source>
</evidence>
<evidence type="ECO:0000256" key="1">
    <source>
        <dbReference type="ARBA" id="ARBA00000085"/>
    </source>
</evidence>
<dbReference type="GO" id="GO:0000155">
    <property type="term" value="F:phosphorelay sensor kinase activity"/>
    <property type="evidence" value="ECO:0007669"/>
    <property type="project" value="UniProtKB-UniRule"/>
</dbReference>
<gene>
    <name evidence="20" type="primary">narX</name>
    <name evidence="19" type="ORF">GNQ48_14840</name>
    <name evidence="20" type="ORF">L4V69_08965</name>
</gene>
<dbReference type="CDD" id="cd06225">
    <property type="entry name" value="HAMP"/>
    <property type="match status" value="1"/>
</dbReference>
<evidence type="ECO:0000313" key="20">
    <source>
        <dbReference type="EMBL" id="WOS79255.1"/>
    </source>
</evidence>
<keyword evidence="13 14" id="KW-0472">Membrane</keyword>
<dbReference type="EMBL" id="CP136986">
    <property type="protein sequence ID" value="WOS79255.1"/>
    <property type="molecule type" value="Genomic_DNA"/>
</dbReference>
<dbReference type="Gene3D" id="6.10.340.10">
    <property type="match status" value="1"/>
</dbReference>
<evidence type="ECO:0000259" key="18">
    <source>
        <dbReference type="PROSITE" id="PS50885"/>
    </source>
</evidence>
<evidence type="ECO:0000313" key="19">
    <source>
        <dbReference type="EMBL" id="MUI36287.1"/>
    </source>
</evidence>
<reference evidence="19 21" key="1">
    <citation type="submission" date="2019-11" db="EMBL/GenBank/DDBJ databases">
        <title>Genomes of ocular Pseudomonas aeruginosa isolates.</title>
        <authorList>
            <person name="Khan M."/>
            <person name="Rice S.A."/>
            <person name="Willcox M.D.P."/>
            <person name="Stapleton F."/>
        </authorList>
    </citation>
    <scope>NUCLEOTIDE SEQUENCE [LARGE SCALE GENOMIC DNA]</scope>
    <source>
        <strain evidence="19 21">PA221</strain>
    </source>
</reference>
<keyword evidence="8 14" id="KW-0547">Nucleotide-binding</keyword>
<dbReference type="Gene3D" id="1.20.120.960">
    <property type="entry name" value="Histidine kinase NarX, sensor domain"/>
    <property type="match status" value="1"/>
</dbReference>
<keyword evidence="11 16" id="KW-1133">Transmembrane helix</keyword>
<dbReference type="EC" id="2.7.13.3" evidence="14"/>
<dbReference type="SUPFAM" id="SSF55874">
    <property type="entry name" value="ATPase domain of HSP90 chaperone/DNA topoisomerase II/histidine kinase"/>
    <property type="match status" value="1"/>
</dbReference>
<dbReference type="Proteomes" id="UP001297540">
    <property type="component" value="Chromosome"/>
</dbReference>
<dbReference type="KEGG" id="paeb:NCGM1900_1096"/>
<keyword evidence="12 14" id="KW-0902">Two-component regulatory system</keyword>
<dbReference type="GO" id="GO:0005524">
    <property type="term" value="F:ATP binding"/>
    <property type="evidence" value="ECO:0007669"/>
    <property type="project" value="UniProtKB-UniRule"/>
</dbReference>
<reference evidence="20" key="3">
    <citation type="submission" date="2023-10" db="EMBL/GenBank/DDBJ databases">
        <title>Pathogen: clinical or host-associated sample.</title>
        <authorList>
            <person name="Hergert J."/>
            <person name="Casey R."/>
            <person name="Wagner J."/>
            <person name="Young E.L."/>
            <person name="Oakeson K.F."/>
        </authorList>
    </citation>
    <scope>NUCLEOTIDE SEQUENCE</scope>
    <source>
        <strain evidence="20">2021CK-01020</strain>
    </source>
</reference>
<dbReference type="Gene3D" id="3.30.565.10">
    <property type="entry name" value="Histidine kinase-like ATPase, C-terminal domain"/>
    <property type="match status" value="1"/>
</dbReference>
<evidence type="ECO:0000256" key="4">
    <source>
        <dbReference type="ARBA" id="ARBA00022519"/>
    </source>
</evidence>
<dbReference type="InterPro" id="IPR003594">
    <property type="entry name" value="HATPase_dom"/>
</dbReference>
<dbReference type="RefSeq" id="WP_003092966.1">
    <property type="nucleotide sequence ID" value="NZ_AP014622.1"/>
</dbReference>
<dbReference type="PIRSF" id="PIRSF003167">
    <property type="entry name" value="STHK_NarX/NarQ"/>
    <property type="match status" value="1"/>
</dbReference>
<accession>A0A077JS01</accession>
<dbReference type="CDD" id="cd16917">
    <property type="entry name" value="HATPase_UhpB-NarQ-NarX-like"/>
    <property type="match status" value="1"/>
</dbReference>
<evidence type="ECO:0000256" key="6">
    <source>
        <dbReference type="ARBA" id="ARBA00022679"/>
    </source>
</evidence>
<evidence type="ECO:0000259" key="17">
    <source>
        <dbReference type="PROSITE" id="PS50109"/>
    </source>
</evidence>
<dbReference type="InterPro" id="IPR050482">
    <property type="entry name" value="Sensor_HK_TwoCompSys"/>
</dbReference>
<dbReference type="Pfam" id="PF00672">
    <property type="entry name" value="HAMP"/>
    <property type="match status" value="1"/>
</dbReference>
<dbReference type="InterPro" id="IPR036890">
    <property type="entry name" value="HATPase_C_sf"/>
</dbReference>
<keyword evidence="15" id="KW-0175">Coiled coil</keyword>
<dbReference type="GO" id="GO:0005886">
    <property type="term" value="C:plasma membrane"/>
    <property type="evidence" value="ECO:0007669"/>
    <property type="project" value="UniProtKB-SubCell"/>
</dbReference>
<evidence type="ECO:0000256" key="8">
    <source>
        <dbReference type="ARBA" id="ARBA00022741"/>
    </source>
</evidence>
<feature type="domain" description="Histidine kinase" evidence="17">
    <location>
        <begin position="414"/>
        <end position="611"/>
    </location>
</feature>
<evidence type="ECO:0000256" key="3">
    <source>
        <dbReference type="ARBA" id="ARBA00022475"/>
    </source>
</evidence>
<keyword evidence="3 14" id="KW-1003">Cell membrane</keyword>
<dbReference type="GO" id="GO:0046983">
    <property type="term" value="F:protein dimerization activity"/>
    <property type="evidence" value="ECO:0007669"/>
    <property type="project" value="UniProtKB-UniRule"/>
</dbReference>
<proteinExistence type="predicted"/>
<evidence type="ECO:0000256" key="9">
    <source>
        <dbReference type="ARBA" id="ARBA00022777"/>
    </source>
</evidence>
<keyword evidence="6 14" id="KW-0808">Transferase</keyword>
<dbReference type="Pfam" id="PF02518">
    <property type="entry name" value="HATPase_c"/>
    <property type="match status" value="1"/>
</dbReference>
<evidence type="ECO:0000256" key="5">
    <source>
        <dbReference type="ARBA" id="ARBA00022553"/>
    </source>
</evidence>
<organism evidence="19 21">
    <name type="scientific">Pseudomonas aeruginosa</name>
    <dbReference type="NCBI Taxonomy" id="287"/>
    <lineage>
        <taxon>Bacteria</taxon>
        <taxon>Pseudomonadati</taxon>
        <taxon>Pseudomonadota</taxon>
        <taxon>Gammaproteobacteria</taxon>
        <taxon>Pseudomonadales</taxon>
        <taxon>Pseudomonadaceae</taxon>
        <taxon>Pseudomonas</taxon>
    </lineage>
</organism>
<keyword evidence="10 14" id="KW-0067">ATP-binding</keyword>
<dbReference type="Pfam" id="PF07730">
    <property type="entry name" value="HisKA_3"/>
    <property type="match status" value="1"/>
</dbReference>
<evidence type="ECO:0000256" key="2">
    <source>
        <dbReference type="ARBA" id="ARBA00004429"/>
    </source>
</evidence>
<dbReference type="InterPro" id="IPR003660">
    <property type="entry name" value="HAMP_dom"/>
</dbReference>
<dbReference type="PROSITE" id="PS50885">
    <property type="entry name" value="HAMP"/>
    <property type="match status" value="1"/>
</dbReference>